<gene>
    <name evidence="2" type="ORF">FC18_GL000395</name>
</gene>
<dbReference type="EMBL" id="AYYO01000055">
    <property type="protein sequence ID" value="KRM54583.1"/>
    <property type="molecule type" value="Genomic_DNA"/>
</dbReference>
<dbReference type="RefSeq" id="WP_054676756.1">
    <property type="nucleotide sequence ID" value="NZ_AYYO01000055.1"/>
</dbReference>
<keyword evidence="1" id="KW-0812">Transmembrane</keyword>
<feature type="transmembrane region" description="Helical" evidence="1">
    <location>
        <begin position="41"/>
        <end position="68"/>
    </location>
</feature>
<keyword evidence="1" id="KW-0472">Membrane</keyword>
<evidence type="ECO:0000313" key="2">
    <source>
        <dbReference type="EMBL" id="KRM54583.1"/>
    </source>
</evidence>
<evidence type="ECO:0000256" key="1">
    <source>
        <dbReference type="SAM" id="Phobius"/>
    </source>
</evidence>
<accession>A0A0R1ZI86</accession>
<evidence type="ECO:0008006" key="4">
    <source>
        <dbReference type="Google" id="ProtNLM"/>
    </source>
</evidence>
<name>A0A0R1ZI86_9LACO</name>
<dbReference type="Proteomes" id="UP000051679">
    <property type="component" value="Unassembled WGS sequence"/>
</dbReference>
<keyword evidence="1" id="KW-1133">Transmembrane helix</keyword>
<dbReference type="AlphaFoldDB" id="A0A0R1ZI86"/>
<sequence>MTIWGIIFGFVLILAGAFELYRVRKYMHYLKTDAGPQTSAFALQAVWSSTAVAVIAMIGGLGLIAMVLTGTI</sequence>
<keyword evidence="3" id="KW-1185">Reference proteome</keyword>
<evidence type="ECO:0000313" key="3">
    <source>
        <dbReference type="Proteomes" id="UP000051679"/>
    </source>
</evidence>
<comment type="caution">
    <text evidence="2">The sequence shown here is derived from an EMBL/GenBank/DDBJ whole genome shotgun (WGS) entry which is preliminary data.</text>
</comment>
<reference evidence="2 3" key="1">
    <citation type="journal article" date="2015" name="Genome Announc.">
        <title>Expanding the biotechnology potential of lactobacilli through comparative genomics of 213 strains and associated genera.</title>
        <authorList>
            <person name="Sun Z."/>
            <person name="Harris H.M."/>
            <person name="McCann A."/>
            <person name="Guo C."/>
            <person name="Argimon S."/>
            <person name="Zhang W."/>
            <person name="Yang X."/>
            <person name="Jeffery I.B."/>
            <person name="Cooney J.C."/>
            <person name="Kagawa T.F."/>
            <person name="Liu W."/>
            <person name="Song Y."/>
            <person name="Salvetti E."/>
            <person name="Wrobel A."/>
            <person name="Rasinkangas P."/>
            <person name="Parkhill J."/>
            <person name="Rea M.C."/>
            <person name="O'Sullivan O."/>
            <person name="Ritari J."/>
            <person name="Douillard F.P."/>
            <person name="Paul Ross R."/>
            <person name="Yang R."/>
            <person name="Briner A.E."/>
            <person name="Felis G.E."/>
            <person name="de Vos W.M."/>
            <person name="Barrangou R."/>
            <person name="Klaenhammer T.R."/>
            <person name="Caufield P.W."/>
            <person name="Cui Y."/>
            <person name="Zhang H."/>
            <person name="O'Toole P.W."/>
        </authorList>
    </citation>
    <scope>NUCLEOTIDE SEQUENCE [LARGE SCALE GENOMIC DNA]</scope>
    <source>
        <strain evidence="2 3">DSM 20505</strain>
    </source>
</reference>
<protein>
    <recommendedName>
        <fullName evidence="4">Immunity protein</fullName>
    </recommendedName>
</protein>
<proteinExistence type="predicted"/>
<dbReference type="PATRIC" id="fig|1291052.5.peg.406"/>
<organism evidence="2 3">
    <name type="scientific">Lacticaseibacillus sharpeae JCM 1186 = DSM 20505</name>
    <dbReference type="NCBI Taxonomy" id="1291052"/>
    <lineage>
        <taxon>Bacteria</taxon>
        <taxon>Bacillati</taxon>
        <taxon>Bacillota</taxon>
        <taxon>Bacilli</taxon>
        <taxon>Lactobacillales</taxon>
        <taxon>Lactobacillaceae</taxon>
        <taxon>Lacticaseibacillus</taxon>
    </lineage>
</organism>
<dbReference type="OrthoDB" id="9986562at2"/>